<dbReference type="Gene3D" id="1.25.40.10">
    <property type="entry name" value="Tetratricopeptide repeat domain"/>
    <property type="match status" value="1"/>
</dbReference>
<comment type="caution">
    <text evidence="3">The sequence shown here is derived from an EMBL/GenBank/DDBJ whole genome shotgun (WGS) entry which is preliminary data.</text>
</comment>
<dbReference type="Pfam" id="PF13174">
    <property type="entry name" value="TPR_6"/>
    <property type="match status" value="1"/>
</dbReference>
<dbReference type="SMART" id="SM00028">
    <property type="entry name" value="TPR"/>
    <property type="match status" value="2"/>
</dbReference>
<dbReference type="Pfam" id="PF13181">
    <property type="entry name" value="TPR_8"/>
    <property type="match status" value="1"/>
</dbReference>
<dbReference type="PATRIC" id="fig|1300343.5.peg.2834"/>
<dbReference type="OrthoDB" id="9808622at2"/>
<dbReference type="EMBL" id="JSAQ01000001">
    <property type="protein sequence ID" value="KGO06274.1"/>
    <property type="molecule type" value="Genomic_DNA"/>
</dbReference>
<dbReference type="RefSeq" id="WP_035325276.1">
    <property type="nucleotide sequence ID" value="NZ_CP015125.1"/>
</dbReference>
<evidence type="ECO:0000313" key="3">
    <source>
        <dbReference type="EMBL" id="KGO06274.1"/>
    </source>
</evidence>
<evidence type="ECO:0000256" key="1">
    <source>
        <dbReference type="PROSITE-ProRule" id="PRU00339"/>
    </source>
</evidence>
<keyword evidence="1" id="KW-0802">TPR repeat</keyword>
<keyword evidence="2" id="KW-0812">Transmembrane</keyword>
<keyword evidence="4" id="KW-1185">Reference proteome</keyword>
<keyword evidence="2" id="KW-1133">Transmembrane helix</keyword>
<protein>
    <submittedName>
        <fullName evidence="3">Tetratricopeptide repeat protein</fullName>
    </submittedName>
</protein>
<dbReference type="PROSITE" id="PS50005">
    <property type="entry name" value="TPR"/>
    <property type="match status" value="1"/>
</dbReference>
<feature type="repeat" description="TPR" evidence="1">
    <location>
        <begin position="174"/>
        <end position="207"/>
    </location>
</feature>
<reference evidence="3 4" key="1">
    <citation type="submission" date="2014-10" db="EMBL/GenBank/DDBJ databases">
        <title>Draft genome sequence of the proteorhodopsin-containing marine bacterium Dokdonia donghaensis.</title>
        <authorList>
            <person name="Gomez-Consarnau L."/>
            <person name="Gonzalez J.M."/>
            <person name="Riedel T."/>
            <person name="Jaenicke S."/>
            <person name="Wagner-Doebler I."/>
            <person name="Fuhrman J.A."/>
        </authorList>
    </citation>
    <scope>NUCLEOTIDE SEQUENCE [LARGE SCALE GENOMIC DNA]</scope>
    <source>
        <strain evidence="3 4">DSW-1</strain>
    </source>
</reference>
<dbReference type="AlphaFoldDB" id="A0A0A2GSJ5"/>
<evidence type="ECO:0000313" key="4">
    <source>
        <dbReference type="Proteomes" id="UP000030140"/>
    </source>
</evidence>
<evidence type="ECO:0000256" key="2">
    <source>
        <dbReference type="SAM" id="Phobius"/>
    </source>
</evidence>
<keyword evidence="2" id="KW-0472">Membrane</keyword>
<sequence>MATYNKRGYKPKTKPVKEEVEEFIDDSESTTAEVFGSLDEGANKAEEWFEKNQKPVIGIIVGVLVIALLYLAYNKFVAEPAEAEAANELVLAQDSFTTALEATNTSVKDSLYMVALNGKNGKYGLLDVADNYGGTAAGNLANYYAGMSYLEVKDYQKAISHLQDFSSDDQMLAPLAKGAIGDAFMQLGQPEEALGYYEKAAGLNANDFTTPRFLFKAGVTAIELGKNDAAVKYLTQVKEEYATSDYAAQVDLYLGQAQAGN</sequence>
<proteinExistence type="predicted"/>
<dbReference type="InterPro" id="IPR019734">
    <property type="entry name" value="TPR_rpt"/>
</dbReference>
<dbReference type="Proteomes" id="UP000030140">
    <property type="component" value="Unassembled WGS sequence"/>
</dbReference>
<dbReference type="InterPro" id="IPR011990">
    <property type="entry name" value="TPR-like_helical_dom_sf"/>
</dbReference>
<dbReference type="SUPFAM" id="SSF48452">
    <property type="entry name" value="TPR-like"/>
    <property type="match status" value="1"/>
</dbReference>
<gene>
    <name evidence="3" type="ORF">NV36_05105</name>
</gene>
<accession>A0A0A2GSJ5</accession>
<dbReference type="KEGG" id="ddo:I597_2793"/>
<feature type="transmembrane region" description="Helical" evidence="2">
    <location>
        <begin position="56"/>
        <end position="73"/>
    </location>
</feature>
<organism evidence="3 4">
    <name type="scientific">Dokdonia donghaensis DSW-1</name>
    <dbReference type="NCBI Taxonomy" id="1300343"/>
    <lineage>
        <taxon>Bacteria</taxon>
        <taxon>Pseudomonadati</taxon>
        <taxon>Bacteroidota</taxon>
        <taxon>Flavobacteriia</taxon>
        <taxon>Flavobacteriales</taxon>
        <taxon>Flavobacteriaceae</taxon>
        <taxon>Dokdonia</taxon>
    </lineage>
</organism>
<name>A0A0A2GSJ5_9FLAO</name>